<comment type="caution">
    <text evidence="2">The sequence shown here is derived from an EMBL/GenBank/DDBJ whole genome shotgun (WGS) entry which is preliminary data.</text>
</comment>
<evidence type="ECO:0000256" key="1">
    <source>
        <dbReference type="SAM" id="MobiDB-lite"/>
    </source>
</evidence>
<dbReference type="Gene3D" id="3.40.960.10">
    <property type="entry name" value="VSR Endonuclease"/>
    <property type="match status" value="1"/>
</dbReference>
<gene>
    <name evidence="2" type="ORF">ACFPJ6_02275</name>
</gene>
<proteinExistence type="predicted"/>
<accession>A0ABW0GIV0</accession>
<evidence type="ECO:0000313" key="2">
    <source>
        <dbReference type="EMBL" id="MFC5379607.1"/>
    </source>
</evidence>
<evidence type="ECO:0000313" key="3">
    <source>
        <dbReference type="Proteomes" id="UP001596122"/>
    </source>
</evidence>
<feature type="region of interest" description="Disordered" evidence="1">
    <location>
        <begin position="1"/>
        <end position="22"/>
    </location>
</feature>
<evidence type="ECO:0008006" key="4">
    <source>
        <dbReference type="Google" id="ProtNLM"/>
    </source>
</evidence>
<organism evidence="2 3">
    <name type="scientific">Aquipuribacter nitratireducens</name>
    <dbReference type="NCBI Taxonomy" id="650104"/>
    <lineage>
        <taxon>Bacteria</taxon>
        <taxon>Bacillati</taxon>
        <taxon>Actinomycetota</taxon>
        <taxon>Actinomycetes</taxon>
        <taxon>Micrococcales</taxon>
        <taxon>Intrasporangiaceae</taxon>
        <taxon>Aquipuribacter</taxon>
    </lineage>
</organism>
<dbReference type="EMBL" id="JBHSLD010000004">
    <property type="protein sequence ID" value="MFC5379607.1"/>
    <property type="molecule type" value="Genomic_DNA"/>
</dbReference>
<protein>
    <recommendedName>
        <fullName evidence="4">DUF559 domain-containing protein</fullName>
    </recommendedName>
</protein>
<dbReference type="RefSeq" id="WP_340268788.1">
    <property type="nucleotide sequence ID" value="NZ_JBBEOG010000003.1"/>
</dbReference>
<feature type="compositionally biased region" description="Polar residues" evidence="1">
    <location>
        <begin position="1"/>
        <end position="11"/>
    </location>
</feature>
<keyword evidence="3" id="KW-1185">Reference proteome</keyword>
<reference evidence="3" key="1">
    <citation type="journal article" date="2019" name="Int. J. Syst. Evol. Microbiol.">
        <title>The Global Catalogue of Microorganisms (GCM) 10K type strain sequencing project: providing services to taxonomists for standard genome sequencing and annotation.</title>
        <authorList>
            <consortium name="The Broad Institute Genomics Platform"/>
            <consortium name="The Broad Institute Genome Sequencing Center for Infectious Disease"/>
            <person name="Wu L."/>
            <person name="Ma J."/>
        </authorList>
    </citation>
    <scope>NUCLEOTIDE SEQUENCE [LARGE SCALE GENOMIC DNA]</scope>
    <source>
        <strain evidence="3">CCUG 43114</strain>
    </source>
</reference>
<dbReference type="Proteomes" id="UP001596122">
    <property type="component" value="Unassembled WGS sequence"/>
</dbReference>
<sequence length="312" mass="34431">MDARQLSSEPFRTSAAAGLETPDALRGPRYRQVLHGAVQSSALPLTHGARVRAFRAVDGDDHVLLGPSAAWALGARFAEPSEPVVVGMDRPHRIRRRAEVVPHLATLRPEEVVSTAWGLATGASRTAFDLARATGTPEVPHDLRVARVDAVLRATGLPLHEVRDDLVRWRSLRGLRSARDVLADAADGVDSFRETRLRLLVVRAGLPRPRTQCPVVLDGRRIARLDLGWEELRVGCEYDGAVHDEPRQYAVDRARHNEIRLAGWRVLQVDRVMMRRPSRVVDALVTLMRQQVAAGLGPPHGDWDVLGLSSAR</sequence>
<name>A0ABW0GIV0_9MICO</name>